<evidence type="ECO:0000256" key="1">
    <source>
        <dbReference type="SAM" id="MobiDB-lite"/>
    </source>
</evidence>
<evidence type="ECO:0000313" key="4">
    <source>
        <dbReference type="Proteomes" id="UP001597183"/>
    </source>
</evidence>
<evidence type="ECO:0000256" key="2">
    <source>
        <dbReference type="SAM" id="Phobius"/>
    </source>
</evidence>
<evidence type="ECO:0008006" key="5">
    <source>
        <dbReference type="Google" id="ProtNLM"/>
    </source>
</evidence>
<accession>A0ABW4AMJ9</accession>
<keyword evidence="2" id="KW-0812">Transmembrane</keyword>
<name>A0ABW4AMJ9_9ACTN</name>
<gene>
    <name evidence="3" type="ORF">ACFQ5G_40860</name>
</gene>
<dbReference type="Proteomes" id="UP001597183">
    <property type="component" value="Unassembled WGS sequence"/>
</dbReference>
<feature type="transmembrane region" description="Helical" evidence="2">
    <location>
        <begin position="130"/>
        <end position="150"/>
    </location>
</feature>
<proteinExistence type="predicted"/>
<feature type="region of interest" description="Disordered" evidence="1">
    <location>
        <begin position="1"/>
        <end position="77"/>
    </location>
</feature>
<feature type="compositionally biased region" description="Polar residues" evidence="1">
    <location>
        <begin position="26"/>
        <end position="36"/>
    </location>
</feature>
<keyword evidence="2" id="KW-1133">Transmembrane helix</keyword>
<sequence>MIEPLHGVTRDTAGPGQPAGHPRATFGNTPRTSSYVASRGPSFGAAHGPSSGASPFSSHVAGPLPSRQAAPPAGPDVQDQRYAALAAWSASAETITMAAVEAGPGSAYPRKVWENPEPEVRRHAVPANRVALLLAVLAAAGILAVLVAGLS</sequence>
<dbReference type="RefSeq" id="WP_317791142.1">
    <property type="nucleotide sequence ID" value="NZ_AP028461.1"/>
</dbReference>
<keyword evidence="2" id="KW-0472">Membrane</keyword>
<protein>
    <recommendedName>
        <fullName evidence="5">Serine protease</fullName>
    </recommendedName>
</protein>
<dbReference type="EMBL" id="JBHTMK010000052">
    <property type="protein sequence ID" value="MFD1371723.1"/>
    <property type="molecule type" value="Genomic_DNA"/>
</dbReference>
<comment type="caution">
    <text evidence="3">The sequence shown here is derived from an EMBL/GenBank/DDBJ whole genome shotgun (WGS) entry which is preliminary data.</text>
</comment>
<evidence type="ECO:0000313" key="3">
    <source>
        <dbReference type="EMBL" id="MFD1371723.1"/>
    </source>
</evidence>
<organism evidence="3 4">
    <name type="scientific">Actinoplanes sichuanensis</name>
    <dbReference type="NCBI Taxonomy" id="512349"/>
    <lineage>
        <taxon>Bacteria</taxon>
        <taxon>Bacillati</taxon>
        <taxon>Actinomycetota</taxon>
        <taxon>Actinomycetes</taxon>
        <taxon>Micromonosporales</taxon>
        <taxon>Micromonosporaceae</taxon>
        <taxon>Actinoplanes</taxon>
    </lineage>
</organism>
<reference evidence="4" key="1">
    <citation type="journal article" date="2019" name="Int. J. Syst. Evol. Microbiol.">
        <title>The Global Catalogue of Microorganisms (GCM) 10K type strain sequencing project: providing services to taxonomists for standard genome sequencing and annotation.</title>
        <authorList>
            <consortium name="The Broad Institute Genomics Platform"/>
            <consortium name="The Broad Institute Genome Sequencing Center for Infectious Disease"/>
            <person name="Wu L."/>
            <person name="Ma J."/>
        </authorList>
    </citation>
    <scope>NUCLEOTIDE SEQUENCE [LARGE SCALE GENOMIC DNA]</scope>
    <source>
        <strain evidence="4">CCM 7526</strain>
    </source>
</reference>
<keyword evidence="4" id="KW-1185">Reference proteome</keyword>